<sequence>MIKDARFVLSIGVLSLGDRPGLNATSSRGDDEPKEAATSSSSAEKSGSAPHPVRAHVRRVILRALTLMRSKTGHRP</sequence>
<feature type="region of interest" description="Disordered" evidence="1">
    <location>
        <begin position="16"/>
        <end position="56"/>
    </location>
</feature>
<dbReference type="KEGG" id="mno:Mnod_2755"/>
<organism evidence="2 3">
    <name type="scientific">Methylobacterium nodulans (strain LMG 21967 / CNCM I-2342 / ORS 2060)</name>
    <dbReference type="NCBI Taxonomy" id="460265"/>
    <lineage>
        <taxon>Bacteria</taxon>
        <taxon>Pseudomonadati</taxon>
        <taxon>Pseudomonadota</taxon>
        <taxon>Alphaproteobacteria</taxon>
        <taxon>Hyphomicrobiales</taxon>
        <taxon>Methylobacteriaceae</taxon>
        <taxon>Methylobacterium</taxon>
    </lineage>
</organism>
<dbReference type="AlphaFoldDB" id="B8IFH2"/>
<evidence type="ECO:0000313" key="3">
    <source>
        <dbReference type="Proteomes" id="UP000008207"/>
    </source>
</evidence>
<reference evidence="2 3" key="1">
    <citation type="submission" date="2009-01" db="EMBL/GenBank/DDBJ databases">
        <title>Complete sequence of chromosome of Methylobacterium nodulans ORS 2060.</title>
        <authorList>
            <consortium name="US DOE Joint Genome Institute"/>
            <person name="Lucas S."/>
            <person name="Copeland A."/>
            <person name="Lapidus A."/>
            <person name="Glavina del Rio T."/>
            <person name="Dalin E."/>
            <person name="Tice H."/>
            <person name="Bruce D."/>
            <person name="Goodwin L."/>
            <person name="Pitluck S."/>
            <person name="Sims D."/>
            <person name="Brettin T."/>
            <person name="Detter J.C."/>
            <person name="Han C."/>
            <person name="Larimer F."/>
            <person name="Land M."/>
            <person name="Hauser L."/>
            <person name="Kyrpides N."/>
            <person name="Ivanova N."/>
            <person name="Marx C.J."/>
            <person name="Richardson P."/>
        </authorList>
    </citation>
    <scope>NUCLEOTIDE SEQUENCE [LARGE SCALE GENOMIC DNA]</scope>
    <source>
        <strain evidence="3">LMG 21967 / CNCM I-2342 / ORS 2060</strain>
    </source>
</reference>
<dbReference type="STRING" id="460265.Mnod_2755"/>
<dbReference type="HOGENOM" id="CLU_2650308_0_0_5"/>
<proteinExistence type="predicted"/>
<dbReference type="RefSeq" id="WP_015929384.1">
    <property type="nucleotide sequence ID" value="NC_011894.1"/>
</dbReference>
<name>B8IFH2_METNO</name>
<keyword evidence="3" id="KW-1185">Reference proteome</keyword>
<evidence type="ECO:0000313" key="2">
    <source>
        <dbReference type="EMBL" id="ACL57707.1"/>
    </source>
</evidence>
<feature type="compositionally biased region" description="Low complexity" evidence="1">
    <location>
        <begin position="36"/>
        <end position="49"/>
    </location>
</feature>
<gene>
    <name evidence="2" type="ordered locus">Mnod_2755</name>
</gene>
<evidence type="ECO:0000256" key="1">
    <source>
        <dbReference type="SAM" id="MobiDB-lite"/>
    </source>
</evidence>
<dbReference type="Proteomes" id="UP000008207">
    <property type="component" value="Chromosome"/>
</dbReference>
<accession>B8IFH2</accession>
<protein>
    <submittedName>
        <fullName evidence="2">Uncharacterized protein</fullName>
    </submittedName>
</protein>
<dbReference type="EMBL" id="CP001349">
    <property type="protein sequence ID" value="ACL57707.1"/>
    <property type="molecule type" value="Genomic_DNA"/>
</dbReference>